<proteinExistence type="predicted"/>
<evidence type="ECO:0000313" key="2">
    <source>
        <dbReference type="Ensembl" id="ENSSSCP00030000749.1"/>
    </source>
</evidence>
<accession>A0A8D0V5A4</accession>
<dbReference type="Proteomes" id="UP000694570">
    <property type="component" value="Unplaced"/>
</dbReference>
<evidence type="ECO:0000313" key="3">
    <source>
        <dbReference type="Proteomes" id="UP000694570"/>
    </source>
</evidence>
<protein>
    <submittedName>
        <fullName evidence="2">Uncharacterized protein</fullName>
    </submittedName>
</protein>
<dbReference type="AlphaFoldDB" id="A0A8D0V5A4"/>
<sequence length="112" mass="12632">MESKYENLFDCKKRSGEGWGRLETLKGPAIVLEMEWMIQVLLTGGRSLSGNLVEITVFGWPAQRRESMLPSLELRHGEHRAQGESLRKCACRGSHGESPRSYPASFQPVIFP</sequence>
<name>A0A8D0V5A4_PIG</name>
<organism evidence="2 3">
    <name type="scientific">Sus scrofa</name>
    <name type="common">Pig</name>
    <dbReference type="NCBI Taxonomy" id="9823"/>
    <lineage>
        <taxon>Eukaryota</taxon>
        <taxon>Metazoa</taxon>
        <taxon>Chordata</taxon>
        <taxon>Craniata</taxon>
        <taxon>Vertebrata</taxon>
        <taxon>Euteleostomi</taxon>
        <taxon>Mammalia</taxon>
        <taxon>Eutheria</taxon>
        <taxon>Laurasiatheria</taxon>
        <taxon>Artiodactyla</taxon>
        <taxon>Suina</taxon>
        <taxon>Suidae</taxon>
        <taxon>Sus</taxon>
    </lineage>
</organism>
<feature type="region of interest" description="Disordered" evidence="1">
    <location>
        <begin position="90"/>
        <end position="112"/>
    </location>
</feature>
<dbReference type="Ensembl" id="ENSSSCT00030001755.1">
    <property type="protein sequence ID" value="ENSSSCP00030000749.1"/>
    <property type="gene ID" value="ENSSSCG00030001344.1"/>
</dbReference>
<reference evidence="2" key="1">
    <citation type="submission" date="2025-08" db="UniProtKB">
        <authorList>
            <consortium name="Ensembl"/>
        </authorList>
    </citation>
    <scope>IDENTIFICATION</scope>
</reference>
<evidence type="ECO:0000256" key="1">
    <source>
        <dbReference type="SAM" id="MobiDB-lite"/>
    </source>
</evidence>